<dbReference type="InterPro" id="IPR041490">
    <property type="entry name" value="KstR2_TetR_C"/>
</dbReference>
<dbReference type="Gene3D" id="1.10.357.10">
    <property type="entry name" value="Tetracycline Repressor, domain 2"/>
    <property type="match status" value="1"/>
</dbReference>
<sequence length="189" mass="21618">MNNNPRKKEIISKAARLFKKRGYSAVTMRDIADSLNIKAASLYNHINSKQEILATIIIEIAEAFTSGMVEVQTPQLTTQEKLQKIIELHIDLTVKNPEAMACLNNDWMHLEEKLPYFVKMREDYEENFRAILKKGIAQGEIGSRDIEIMLFSMLSTLRTLYIWYTKKDGVSAVSLKNDLPVTLLKGIIK</sequence>
<organism evidence="4 5">
    <name type="scientific">Planktosalinus lacus</name>
    <dbReference type="NCBI Taxonomy" id="1526573"/>
    <lineage>
        <taxon>Bacteria</taxon>
        <taxon>Pseudomonadati</taxon>
        <taxon>Bacteroidota</taxon>
        <taxon>Flavobacteriia</taxon>
        <taxon>Flavobacteriales</taxon>
        <taxon>Flavobacteriaceae</taxon>
        <taxon>Planktosalinus</taxon>
    </lineage>
</organism>
<dbReference type="InterPro" id="IPR036271">
    <property type="entry name" value="Tet_transcr_reg_TetR-rel_C_sf"/>
</dbReference>
<dbReference type="PANTHER" id="PTHR43479:SF11">
    <property type="entry name" value="ACREF_ENVCD OPERON REPRESSOR-RELATED"/>
    <property type="match status" value="1"/>
</dbReference>
<dbReference type="PROSITE" id="PS50977">
    <property type="entry name" value="HTH_TETR_2"/>
    <property type="match status" value="1"/>
</dbReference>
<dbReference type="EMBL" id="BMGK01000003">
    <property type="protein sequence ID" value="GGD86629.1"/>
    <property type="molecule type" value="Genomic_DNA"/>
</dbReference>
<keyword evidence="5" id="KW-1185">Reference proteome</keyword>
<evidence type="ECO:0000256" key="2">
    <source>
        <dbReference type="PROSITE-ProRule" id="PRU00335"/>
    </source>
</evidence>
<dbReference type="AlphaFoldDB" id="A0A8J2V993"/>
<dbReference type="PRINTS" id="PR00455">
    <property type="entry name" value="HTHTETR"/>
</dbReference>
<feature type="domain" description="HTH tetR-type" evidence="3">
    <location>
        <begin position="4"/>
        <end position="64"/>
    </location>
</feature>
<dbReference type="PANTHER" id="PTHR43479">
    <property type="entry name" value="ACREF/ENVCD OPERON REPRESSOR-RELATED"/>
    <property type="match status" value="1"/>
</dbReference>
<dbReference type="RefSeq" id="WP_188439802.1">
    <property type="nucleotide sequence ID" value="NZ_BMGK01000003.1"/>
</dbReference>
<dbReference type="Pfam" id="PF17932">
    <property type="entry name" value="TetR_C_24"/>
    <property type="match status" value="1"/>
</dbReference>
<dbReference type="InterPro" id="IPR009057">
    <property type="entry name" value="Homeodomain-like_sf"/>
</dbReference>
<protein>
    <submittedName>
        <fullName evidence="4">TetR family transcriptional regulator</fullName>
    </submittedName>
</protein>
<evidence type="ECO:0000313" key="4">
    <source>
        <dbReference type="EMBL" id="GGD86629.1"/>
    </source>
</evidence>
<proteinExistence type="predicted"/>
<dbReference type="GO" id="GO:0003677">
    <property type="term" value="F:DNA binding"/>
    <property type="evidence" value="ECO:0007669"/>
    <property type="project" value="UniProtKB-UniRule"/>
</dbReference>
<name>A0A8J2V993_9FLAO</name>
<dbReference type="Proteomes" id="UP000652231">
    <property type="component" value="Unassembled WGS sequence"/>
</dbReference>
<feature type="DNA-binding region" description="H-T-H motif" evidence="2">
    <location>
        <begin position="27"/>
        <end position="46"/>
    </location>
</feature>
<dbReference type="InterPro" id="IPR001647">
    <property type="entry name" value="HTH_TetR"/>
</dbReference>
<dbReference type="Gene3D" id="1.10.10.60">
    <property type="entry name" value="Homeodomain-like"/>
    <property type="match status" value="1"/>
</dbReference>
<comment type="caution">
    <text evidence="4">The sequence shown here is derived from an EMBL/GenBank/DDBJ whole genome shotgun (WGS) entry which is preliminary data.</text>
</comment>
<gene>
    <name evidence="4" type="ORF">GCM10011312_08330</name>
</gene>
<accession>A0A8J2V993</accession>
<dbReference type="SUPFAM" id="SSF46689">
    <property type="entry name" value="Homeodomain-like"/>
    <property type="match status" value="1"/>
</dbReference>
<reference evidence="4" key="2">
    <citation type="submission" date="2020-09" db="EMBL/GenBank/DDBJ databases">
        <authorList>
            <person name="Sun Q."/>
            <person name="Zhou Y."/>
        </authorList>
    </citation>
    <scope>NUCLEOTIDE SEQUENCE</scope>
    <source>
        <strain evidence="4">CGMCC 1.12924</strain>
    </source>
</reference>
<dbReference type="Pfam" id="PF00440">
    <property type="entry name" value="TetR_N"/>
    <property type="match status" value="1"/>
</dbReference>
<dbReference type="InterPro" id="IPR050624">
    <property type="entry name" value="HTH-type_Tx_Regulator"/>
</dbReference>
<evidence type="ECO:0000259" key="3">
    <source>
        <dbReference type="PROSITE" id="PS50977"/>
    </source>
</evidence>
<dbReference type="SUPFAM" id="SSF48498">
    <property type="entry name" value="Tetracyclin repressor-like, C-terminal domain"/>
    <property type="match status" value="1"/>
</dbReference>
<evidence type="ECO:0000313" key="5">
    <source>
        <dbReference type="Proteomes" id="UP000652231"/>
    </source>
</evidence>
<reference evidence="4" key="1">
    <citation type="journal article" date="2014" name="Int. J. Syst. Evol. Microbiol.">
        <title>Complete genome sequence of Corynebacterium casei LMG S-19264T (=DSM 44701T), isolated from a smear-ripened cheese.</title>
        <authorList>
            <consortium name="US DOE Joint Genome Institute (JGI-PGF)"/>
            <person name="Walter F."/>
            <person name="Albersmeier A."/>
            <person name="Kalinowski J."/>
            <person name="Ruckert C."/>
        </authorList>
    </citation>
    <scope>NUCLEOTIDE SEQUENCE</scope>
    <source>
        <strain evidence="4">CGMCC 1.12924</strain>
    </source>
</reference>
<evidence type="ECO:0000256" key="1">
    <source>
        <dbReference type="ARBA" id="ARBA00023125"/>
    </source>
</evidence>
<keyword evidence="1 2" id="KW-0238">DNA-binding</keyword>